<dbReference type="GO" id="GO:0030246">
    <property type="term" value="F:carbohydrate binding"/>
    <property type="evidence" value="ECO:0007669"/>
    <property type="project" value="UniProtKB-UniRule"/>
</dbReference>
<dbReference type="InterPro" id="IPR047569">
    <property type="entry name" value="CBM56"/>
</dbReference>
<dbReference type="InterPro" id="IPR042517">
    <property type="entry name" value="Glyco_hydro_64_N_2"/>
</dbReference>
<keyword evidence="4" id="KW-1185">Reference proteome</keyword>
<sequence>MENKDVHAMKQQTGRPRRRAGILTISACLLVLCTSLALVFLESAHEVYADTSNFSQGSSSISSNQALFWFQPTGWSAGYVILHYMQPGNAQQNVNMTNNSSTARWEYTAGSMSAGQVITYSFTYQQNGAQYDTGTYTLTFGTSGGGVTPTPTVGSTPTPIPTVGGGGGAGTFPLILQNMTHGAWANNQIYVMILSQTSPGQWFYLKADGTQAHINHLDANAPNHLTKNGVNYANMAFTLDQASTVTLPTLLLSARMYLSIGSPLYIPIATDDSGWGGPNITNSSDPNTDVYFDWYELTYQYGVTPFGGNTTQVDQFGFPFTARVQQTSSGFDQTNGITLSRSQVFSQYASAVSPAFQGLANTYRILAPHWSPTFASGGSQANYMQAYIDQTWNYYSSNQFTLTRPGETFSGKVINGQLQFTHNGVGSFVLNKPTTADVLACSGTLASPGMTTEELALGAEFCAAFNRGVAQNVADWSNPAAYYTGSIKNDYAMFWHQVSLNNKAYGFPYDDVDSQSPVAILPNANPPSSLTIGIGW</sequence>
<evidence type="ECO:0000313" key="3">
    <source>
        <dbReference type="EMBL" id="GER90014.1"/>
    </source>
</evidence>
<evidence type="ECO:0000259" key="2">
    <source>
        <dbReference type="PROSITE" id="PS52006"/>
    </source>
</evidence>
<evidence type="ECO:0000313" key="4">
    <source>
        <dbReference type="Proteomes" id="UP000326912"/>
    </source>
</evidence>
<accession>A0A5J4KKT4</accession>
<dbReference type="AlphaFoldDB" id="A0A5J4KKT4"/>
<dbReference type="InterPro" id="IPR032477">
    <property type="entry name" value="Glyco_hydro_64"/>
</dbReference>
<dbReference type="PANTHER" id="PTHR38165:SF1">
    <property type="entry name" value="GLUCANASE B"/>
    <property type="match status" value="1"/>
</dbReference>
<dbReference type="EMBL" id="BKZW01000002">
    <property type="protein sequence ID" value="GER90014.1"/>
    <property type="molecule type" value="Genomic_DNA"/>
</dbReference>
<dbReference type="Pfam" id="PF16483">
    <property type="entry name" value="Glyco_hydro_64"/>
    <property type="match status" value="1"/>
</dbReference>
<dbReference type="Gene3D" id="3.30.920.50">
    <property type="entry name" value="Beta-1,3-glucanase, C-terminal domain"/>
    <property type="match status" value="1"/>
</dbReference>
<dbReference type="PROSITE" id="PS52005">
    <property type="entry name" value="CBM56"/>
    <property type="match status" value="1"/>
</dbReference>
<dbReference type="Proteomes" id="UP000326912">
    <property type="component" value="Unassembled WGS sequence"/>
</dbReference>
<gene>
    <name evidence="3" type="ORF">KDW_41760</name>
</gene>
<comment type="caution">
    <text evidence="3">The sequence shown here is derived from an EMBL/GenBank/DDBJ whole genome shotgun (WGS) entry which is preliminary data.</text>
</comment>
<dbReference type="PROSITE" id="PS52006">
    <property type="entry name" value="GH64"/>
    <property type="match status" value="1"/>
</dbReference>
<evidence type="ECO:0000259" key="1">
    <source>
        <dbReference type="PROSITE" id="PS52005"/>
    </source>
</evidence>
<dbReference type="CDD" id="cd09214">
    <property type="entry name" value="GH64-like"/>
    <property type="match status" value="1"/>
</dbReference>
<reference evidence="3 4" key="1">
    <citation type="submission" date="2019-10" db="EMBL/GenBank/DDBJ databases">
        <title>Dictyobacter vulcani sp. nov., within the class Ktedonobacteria, isolated from soil of volcanic Mt. Zao.</title>
        <authorList>
            <person name="Zheng Y."/>
            <person name="Wang C.M."/>
            <person name="Sakai Y."/>
            <person name="Abe K."/>
            <person name="Yokota A."/>
            <person name="Yabe S."/>
        </authorList>
    </citation>
    <scope>NUCLEOTIDE SEQUENCE [LARGE SCALE GENOMIC DNA]</scope>
    <source>
        <strain evidence="3 4">W12</strain>
    </source>
</reference>
<name>A0A5J4KKT4_9CHLR</name>
<organism evidence="3 4">
    <name type="scientific">Dictyobacter vulcani</name>
    <dbReference type="NCBI Taxonomy" id="2607529"/>
    <lineage>
        <taxon>Bacteria</taxon>
        <taxon>Bacillati</taxon>
        <taxon>Chloroflexota</taxon>
        <taxon>Ktedonobacteria</taxon>
        <taxon>Ktedonobacterales</taxon>
        <taxon>Dictyobacteraceae</taxon>
        <taxon>Dictyobacter</taxon>
    </lineage>
</organism>
<dbReference type="Gene3D" id="2.60.110.10">
    <property type="entry name" value="Thaumatin"/>
    <property type="match status" value="1"/>
</dbReference>
<dbReference type="RefSeq" id="WP_151757802.1">
    <property type="nucleotide sequence ID" value="NZ_BKZW01000002.1"/>
</dbReference>
<feature type="domain" description="GH64" evidence="2">
    <location>
        <begin position="169"/>
        <end position="536"/>
    </location>
</feature>
<protein>
    <submittedName>
        <fullName evidence="3">Uncharacterized protein</fullName>
    </submittedName>
</protein>
<dbReference type="PANTHER" id="PTHR38165">
    <property type="match status" value="1"/>
</dbReference>
<dbReference type="Pfam" id="PF22184">
    <property type="entry name" value="CBM_56"/>
    <property type="match status" value="1"/>
</dbReference>
<dbReference type="InterPro" id="IPR037176">
    <property type="entry name" value="Osmotin/thaumatin-like_sf"/>
</dbReference>
<proteinExistence type="predicted"/>
<dbReference type="InterPro" id="IPR037398">
    <property type="entry name" value="Glyco_hydro_64_fam"/>
</dbReference>
<feature type="domain" description="CBM56" evidence="1">
    <location>
        <begin position="48"/>
        <end position="140"/>
    </location>
</feature>